<accession>X7E7N7</accession>
<sequence>MTRIVHLIDDINPGGVVRYLDFLSASPEMAFGHHEVIPVSKSRFGSIRVEADVIVSHLSINWRGLPGLMALRARYAGIPMIHVEHSYCEGFAAANVSAKRRFTTLLTSAYSLFDRVVAVSEMQAAWLLRRSVVDSEALTVIPPCVDLAPFRAIPAVDGPVRIIGALGRFHTQKGFDVLIRAFRQVDD</sequence>
<dbReference type="CDD" id="cd03801">
    <property type="entry name" value="GT4_PimA-like"/>
    <property type="match status" value="1"/>
</dbReference>
<dbReference type="Proteomes" id="UP000022447">
    <property type="component" value="Unassembled WGS sequence"/>
</dbReference>
<name>X7E7N7_9RHOB</name>
<feature type="non-terminal residue" evidence="2">
    <location>
        <position position="187"/>
    </location>
</feature>
<dbReference type="SUPFAM" id="SSF53756">
    <property type="entry name" value="UDP-Glycosyltransferase/glycogen phosphorylase"/>
    <property type="match status" value="1"/>
</dbReference>
<reference evidence="2 3" key="1">
    <citation type="submission" date="2014-01" db="EMBL/GenBank/DDBJ databases">
        <title>Roseivivax halodurans JCM 10272 Genome Sequencing.</title>
        <authorList>
            <person name="Lai Q."/>
            <person name="Li G."/>
            <person name="Shao Z."/>
        </authorList>
    </citation>
    <scope>NUCLEOTIDE SEQUENCE [LARGE SCALE GENOMIC DNA]</scope>
    <source>
        <strain evidence="2 3">JCM 10272</strain>
    </source>
</reference>
<organism evidence="2 3">
    <name type="scientific">Roseivivax halodurans JCM 10272</name>
    <dbReference type="NCBI Taxonomy" id="1449350"/>
    <lineage>
        <taxon>Bacteria</taxon>
        <taxon>Pseudomonadati</taxon>
        <taxon>Pseudomonadota</taxon>
        <taxon>Alphaproteobacteria</taxon>
        <taxon>Rhodobacterales</taxon>
        <taxon>Roseobacteraceae</taxon>
        <taxon>Roseivivax</taxon>
    </lineage>
</organism>
<protein>
    <recommendedName>
        <fullName evidence="1">Glycosyltransferase subfamily 4-like N-terminal domain-containing protein</fullName>
    </recommendedName>
</protein>
<dbReference type="InterPro" id="IPR028098">
    <property type="entry name" value="Glyco_trans_4-like_N"/>
</dbReference>
<evidence type="ECO:0000313" key="3">
    <source>
        <dbReference type="Proteomes" id="UP000022447"/>
    </source>
</evidence>
<proteinExistence type="predicted"/>
<dbReference type="Pfam" id="PF13439">
    <property type="entry name" value="Glyco_transf_4"/>
    <property type="match status" value="1"/>
</dbReference>
<feature type="domain" description="Glycosyltransferase subfamily 4-like N-terminal" evidence="1">
    <location>
        <begin position="50"/>
        <end position="148"/>
    </location>
</feature>
<dbReference type="EMBL" id="JALZ01000074">
    <property type="protein sequence ID" value="ETX11206.1"/>
    <property type="molecule type" value="Genomic_DNA"/>
</dbReference>
<dbReference type="eggNOG" id="COG0438">
    <property type="taxonomic scope" value="Bacteria"/>
</dbReference>
<dbReference type="GO" id="GO:0016757">
    <property type="term" value="F:glycosyltransferase activity"/>
    <property type="evidence" value="ECO:0007669"/>
    <property type="project" value="UniProtKB-ARBA"/>
</dbReference>
<dbReference type="OrthoDB" id="529131at2"/>
<dbReference type="RefSeq" id="WP_037267282.1">
    <property type="nucleotide sequence ID" value="NZ_JALZ01000074.1"/>
</dbReference>
<gene>
    <name evidence="2" type="ORF">OCH239_20215</name>
</gene>
<evidence type="ECO:0000259" key="1">
    <source>
        <dbReference type="Pfam" id="PF13439"/>
    </source>
</evidence>
<dbReference type="Gene3D" id="3.40.50.2000">
    <property type="entry name" value="Glycogen Phosphorylase B"/>
    <property type="match status" value="2"/>
</dbReference>
<dbReference type="STRING" id="1449350.OCH239_20215"/>
<evidence type="ECO:0000313" key="2">
    <source>
        <dbReference type="EMBL" id="ETX11206.1"/>
    </source>
</evidence>
<dbReference type="AlphaFoldDB" id="X7E7N7"/>
<comment type="caution">
    <text evidence="2">The sequence shown here is derived from an EMBL/GenBank/DDBJ whole genome shotgun (WGS) entry which is preliminary data.</text>
</comment>
<keyword evidence="3" id="KW-1185">Reference proteome</keyword>